<reference evidence="2 3" key="1">
    <citation type="journal article" date="2018" name="Nat. Ecol. Evol.">
        <title>Pezizomycetes genomes reveal the molecular basis of ectomycorrhizal truffle lifestyle.</title>
        <authorList>
            <person name="Murat C."/>
            <person name="Payen T."/>
            <person name="Noel B."/>
            <person name="Kuo A."/>
            <person name="Morin E."/>
            <person name="Chen J."/>
            <person name="Kohler A."/>
            <person name="Krizsan K."/>
            <person name="Balestrini R."/>
            <person name="Da Silva C."/>
            <person name="Montanini B."/>
            <person name="Hainaut M."/>
            <person name="Levati E."/>
            <person name="Barry K.W."/>
            <person name="Belfiori B."/>
            <person name="Cichocki N."/>
            <person name="Clum A."/>
            <person name="Dockter R.B."/>
            <person name="Fauchery L."/>
            <person name="Guy J."/>
            <person name="Iotti M."/>
            <person name="Le Tacon F."/>
            <person name="Lindquist E.A."/>
            <person name="Lipzen A."/>
            <person name="Malagnac F."/>
            <person name="Mello A."/>
            <person name="Molinier V."/>
            <person name="Miyauchi S."/>
            <person name="Poulain J."/>
            <person name="Riccioni C."/>
            <person name="Rubini A."/>
            <person name="Sitrit Y."/>
            <person name="Splivallo R."/>
            <person name="Traeger S."/>
            <person name="Wang M."/>
            <person name="Zifcakova L."/>
            <person name="Wipf D."/>
            <person name="Zambonelli A."/>
            <person name="Paolocci F."/>
            <person name="Nowrousian M."/>
            <person name="Ottonello S."/>
            <person name="Baldrian P."/>
            <person name="Spatafora J.W."/>
            <person name="Henrissat B."/>
            <person name="Nagy L.G."/>
            <person name="Aury J.M."/>
            <person name="Wincker P."/>
            <person name="Grigoriev I.V."/>
            <person name="Bonfante P."/>
            <person name="Martin F.M."/>
        </authorList>
    </citation>
    <scope>NUCLEOTIDE SEQUENCE [LARGE SCALE GENOMIC DNA]</scope>
    <source>
        <strain evidence="2 3">RN42</strain>
    </source>
</reference>
<keyword evidence="3" id="KW-1185">Reference proteome</keyword>
<sequence length="233" mass="25844">MMVLAIAFSFQFFLSSFVAFALTVHPHQPRQLAIDPTTISIVDRAFSCGYGIAFRNSSVYLHPNASTLTITMWTTNVTLPPAGAPYWPVNRSIERYCFLGFELAYPDNLRYTIIGQSFKAHVQVSSPSGKTSARYVSRMSAQSCGSQAGCMGVGNENTGVWTQIGPDPFDEEIGLKFVGEFAEVKCSQKDHIYLFTSWQAVSDKQADPGEYVSFSGYEGDGFVMDLDLRWDEC</sequence>
<dbReference type="EMBL" id="ML119728">
    <property type="protein sequence ID" value="RPA77295.1"/>
    <property type="molecule type" value="Genomic_DNA"/>
</dbReference>
<keyword evidence="1" id="KW-0732">Signal</keyword>
<accession>A0A3N4HTW8</accession>
<dbReference type="AlphaFoldDB" id="A0A3N4HTW8"/>
<feature type="chain" id="PRO_5018020760" description="Ubiquitin 3 binding protein But2 C-terminal domain-containing protein" evidence="1">
    <location>
        <begin position="24"/>
        <end position="233"/>
    </location>
</feature>
<name>A0A3N4HTW8_ASCIM</name>
<proteinExistence type="predicted"/>
<organism evidence="2 3">
    <name type="scientific">Ascobolus immersus RN42</name>
    <dbReference type="NCBI Taxonomy" id="1160509"/>
    <lineage>
        <taxon>Eukaryota</taxon>
        <taxon>Fungi</taxon>
        <taxon>Dikarya</taxon>
        <taxon>Ascomycota</taxon>
        <taxon>Pezizomycotina</taxon>
        <taxon>Pezizomycetes</taxon>
        <taxon>Pezizales</taxon>
        <taxon>Ascobolaceae</taxon>
        <taxon>Ascobolus</taxon>
    </lineage>
</organism>
<gene>
    <name evidence="2" type="ORF">BJ508DRAFT_310256</name>
</gene>
<evidence type="ECO:0008006" key="4">
    <source>
        <dbReference type="Google" id="ProtNLM"/>
    </source>
</evidence>
<feature type="signal peptide" evidence="1">
    <location>
        <begin position="1"/>
        <end position="23"/>
    </location>
</feature>
<protein>
    <recommendedName>
        <fullName evidence="4">Ubiquitin 3 binding protein But2 C-terminal domain-containing protein</fullName>
    </recommendedName>
</protein>
<evidence type="ECO:0000313" key="2">
    <source>
        <dbReference type="EMBL" id="RPA77295.1"/>
    </source>
</evidence>
<dbReference type="Proteomes" id="UP000275078">
    <property type="component" value="Unassembled WGS sequence"/>
</dbReference>
<evidence type="ECO:0000313" key="3">
    <source>
        <dbReference type="Proteomes" id="UP000275078"/>
    </source>
</evidence>
<evidence type="ECO:0000256" key="1">
    <source>
        <dbReference type="SAM" id="SignalP"/>
    </source>
</evidence>